<gene>
    <name evidence="2" type="ORF">DIATSA_LOCUS745</name>
</gene>
<dbReference type="Gene3D" id="2.70.220.10">
    <property type="entry name" value="Ganglioside GM2 activator"/>
    <property type="match status" value="1"/>
</dbReference>
<reference evidence="2" key="2">
    <citation type="submission" date="2022-10" db="EMBL/GenBank/DDBJ databases">
        <authorList>
            <consortium name="ENA_rothamsted_submissions"/>
            <consortium name="culmorum"/>
            <person name="King R."/>
        </authorList>
    </citation>
    <scope>NUCLEOTIDE SEQUENCE</scope>
</reference>
<evidence type="ECO:0000256" key="1">
    <source>
        <dbReference type="ARBA" id="ARBA00022729"/>
    </source>
</evidence>
<evidence type="ECO:0000313" key="3">
    <source>
        <dbReference type="Proteomes" id="UP001153714"/>
    </source>
</evidence>
<proteinExistence type="predicted"/>
<dbReference type="OrthoDB" id="8179976at2759"/>
<reference evidence="2" key="1">
    <citation type="submission" date="2021-12" db="EMBL/GenBank/DDBJ databases">
        <authorList>
            <person name="King R."/>
        </authorList>
    </citation>
    <scope>NUCLEOTIDE SEQUENCE</scope>
</reference>
<dbReference type="EMBL" id="OU893332">
    <property type="protein sequence ID" value="CAG9782495.1"/>
    <property type="molecule type" value="Genomic_DNA"/>
</dbReference>
<name>A0A9N9N178_9NEOP</name>
<evidence type="ECO:0000313" key="2">
    <source>
        <dbReference type="EMBL" id="CAG9782495.1"/>
    </source>
</evidence>
<sequence length="161" mass="18088">MYILKHITTCPNHENYPIKLEVNKAKVNRTNDGFTGVMELDRPLTENMPLKVVIYKQTDGGSKQFYVLNEASACHFIEEYGGKKNMEGLLENCGHTGASSICPISQGRHEMTNKFVFDFSQLPEDGMYGLYDAYAYIIDGGVEIGCILCTVEFKEIVKADK</sequence>
<keyword evidence="1" id="KW-0732">Signal</keyword>
<organism evidence="2 3">
    <name type="scientific">Diatraea saccharalis</name>
    <name type="common">sugarcane borer</name>
    <dbReference type="NCBI Taxonomy" id="40085"/>
    <lineage>
        <taxon>Eukaryota</taxon>
        <taxon>Metazoa</taxon>
        <taxon>Ecdysozoa</taxon>
        <taxon>Arthropoda</taxon>
        <taxon>Hexapoda</taxon>
        <taxon>Insecta</taxon>
        <taxon>Pterygota</taxon>
        <taxon>Neoptera</taxon>
        <taxon>Endopterygota</taxon>
        <taxon>Lepidoptera</taxon>
        <taxon>Glossata</taxon>
        <taxon>Ditrysia</taxon>
        <taxon>Pyraloidea</taxon>
        <taxon>Crambidae</taxon>
        <taxon>Crambinae</taxon>
        <taxon>Diatraea</taxon>
    </lineage>
</organism>
<keyword evidence="3" id="KW-1185">Reference proteome</keyword>
<dbReference type="Proteomes" id="UP001153714">
    <property type="component" value="Chromosome 1"/>
</dbReference>
<dbReference type="AlphaFoldDB" id="A0A9N9N178"/>
<accession>A0A9N9N178</accession>
<dbReference type="InterPro" id="IPR036846">
    <property type="entry name" value="GM2-AP_sf"/>
</dbReference>
<protein>
    <submittedName>
        <fullName evidence="2">Uncharacterized protein</fullName>
    </submittedName>
</protein>